<reference evidence="1" key="1">
    <citation type="submission" date="2019-12" db="EMBL/GenBank/DDBJ databases">
        <title>Genome sequencing and annotation of Brassica cretica.</title>
        <authorList>
            <person name="Studholme D.J."/>
            <person name="Sarris P."/>
        </authorList>
    </citation>
    <scope>NUCLEOTIDE SEQUENCE</scope>
    <source>
        <strain evidence="1">PFS-109/04</strain>
        <tissue evidence="1">Leaf</tissue>
    </source>
</reference>
<evidence type="ECO:0000313" key="1">
    <source>
        <dbReference type="EMBL" id="KAF3514793.1"/>
    </source>
</evidence>
<proteinExistence type="predicted"/>
<name>A0A8S9PQ65_BRACR</name>
<gene>
    <name evidence="1" type="ORF">F2Q69_00006531</name>
</gene>
<dbReference type="Proteomes" id="UP000712600">
    <property type="component" value="Unassembled WGS sequence"/>
</dbReference>
<accession>A0A8S9PQ65</accession>
<evidence type="ECO:0000313" key="2">
    <source>
        <dbReference type="Proteomes" id="UP000712600"/>
    </source>
</evidence>
<sequence>MISHLRTLLRTLSPLSSQKTKAHRFLLWRRFSPEPLSLPTFIFLHLFLQTCSPICVVMWRSSTRLILRSDHGGSVVGSCRLIWKISEVRLSFIPVLHGVERSLRAHVFFVFVYCGGFQSLHSRKSISGDVCTSVTTSGAS</sequence>
<dbReference type="EMBL" id="QGKX02001521">
    <property type="protein sequence ID" value="KAF3514793.1"/>
    <property type="molecule type" value="Genomic_DNA"/>
</dbReference>
<protein>
    <submittedName>
        <fullName evidence="1">Uncharacterized protein</fullName>
    </submittedName>
</protein>
<organism evidence="1 2">
    <name type="scientific">Brassica cretica</name>
    <name type="common">Mustard</name>
    <dbReference type="NCBI Taxonomy" id="69181"/>
    <lineage>
        <taxon>Eukaryota</taxon>
        <taxon>Viridiplantae</taxon>
        <taxon>Streptophyta</taxon>
        <taxon>Embryophyta</taxon>
        <taxon>Tracheophyta</taxon>
        <taxon>Spermatophyta</taxon>
        <taxon>Magnoliopsida</taxon>
        <taxon>eudicotyledons</taxon>
        <taxon>Gunneridae</taxon>
        <taxon>Pentapetalae</taxon>
        <taxon>rosids</taxon>
        <taxon>malvids</taxon>
        <taxon>Brassicales</taxon>
        <taxon>Brassicaceae</taxon>
        <taxon>Brassiceae</taxon>
        <taxon>Brassica</taxon>
    </lineage>
</organism>
<dbReference type="AlphaFoldDB" id="A0A8S9PQ65"/>
<comment type="caution">
    <text evidence="1">The sequence shown here is derived from an EMBL/GenBank/DDBJ whole genome shotgun (WGS) entry which is preliminary data.</text>
</comment>